<organism evidence="2 3">
    <name type="scientific">Lacrimispora amygdalina</name>
    <dbReference type="NCBI Taxonomy" id="253257"/>
    <lineage>
        <taxon>Bacteria</taxon>
        <taxon>Bacillati</taxon>
        <taxon>Bacillota</taxon>
        <taxon>Clostridia</taxon>
        <taxon>Lachnospirales</taxon>
        <taxon>Lachnospiraceae</taxon>
        <taxon>Lacrimispora</taxon>
    </lineage>
</organism>
<evidence type="ECO:0000313" key="2">
    <source>
        <dbReference type="EMBL" id="GLB28493.1"/>
    </source>
</evidence>
<sequence>MKLIRLIKGLFVHICIICSLALIVVHILDWYNPFMDFAGHTVIVQYTLIVCSLILGMSYIMTDKKKRVR</sequence>
<evidence type="ECO:0000256" key="1">
    <source>
        <dbReference type="SAM" id="Phobius"/>
    </source>
</evidence>
<keyword evidence="1" id="KW-1133">Transmembrane helix</keyword>
<feature type="transmembrane region" description="Helical" evidence="1">
    <location>
        <begin position="12"/>
        <end position="31"/>
    </location>
</feature>
<feature type="transmembrane region" description="Helical" evidence="1">
    <location>
        <begin position="43"/>
        <end position="62"/>
    </location>
</feature>
<proteinExistence type="predicted"/>
<dbReference type="RefSeq" id="WP_138205332.1">
    <property type="nucleotide sequence ID" value="NZ_BRPJ01000007.1"/>
</dbReference>
<dbReference type="Proteomes" id="UP001419084">
    <property type="component" value="Unassembled WGS sequence"/>
</dbReference>
<name>A0ABQ5M0L4_9FIRM</name>
<comment type="caution">
    <text evidence="2">The sequence shown here is derived from an EMBL/GenBank/DDBJ whole genome shotgun (WGS) entry which is preliminary data.</text>
</comment>
<reference evidence="2 3" key="1">
    <citation type="journal article" date="2024" name="Int. J. Syst. Evol. Microbiol.">
        <title>Lacrimispora brassicae sp. nov. isolated from fermented cabbage, and proposal of Clostridium indicum Gundawar et al. 2019 and Clostridium methoxybenzovorans Mechichi et al. 1999 as heterotypic synonyms of Lacrimispora amygdalina (Parshina et al. 2003) Haas and Blanchard 2020 and Lacrimispora indolis (McClung and McCoy 1957) Haas and Blanchard 2020, respectively.</title>
        <authorList>
            <person name="Kobayashi H."/>
            <person name="Tanizawa Y."/>
            <person name="Sakamoto M."/>
            <person name="Ohkuma M."/>
            <person name="Tohno M."/>
        </authorList>
    </citation>
    <scope>NUCLEOTIDE SEQUENCE [LARGE SCALE GENOMIC DNA]</scope>
    <source>
        <strain evidence="2 3">DSM 12857</strain>
    </source>
</reference>
<accession>A0ABQ5M0L4</accession>
<keyword evidence="3" id="KW-1185">Reference proteome</keyword>
<protein>
    <submittedName>
        <fullName evidence="2">Uncharacterized protein</fullName>
    </submittedName>
</protein>
<dbReference type="EMBL" id="BRPJ01000007">
    <property type="protein sequence ID" value="GLB28493.1"/>
    <property type="molecule type" value="Genomic_DNA"/>
</dbReference>
<evidence type="ECO:0000313" key="3">
    <source>
        <dbReference type="Proteomes" id="UP001419084"/>
    </source>
</evidence>
<gene>
    <name evidence="2" type="ORF">LAD12857_04160</name>
</gene>
<keyword evidence="1" id="KW-0812">Transmembrane</keyword>
<keyword evidence="1" id="KW-0472">Membrane</keyword>